<dbReference type="KEGG" id="svl:Strvi_7381"/>
<keyword evidence="2" id="KW-1185">Reference proteome</keyword>
<evidence type="ECO:0000313" key="1">
    <source>
        <dbReference type="EMBL" id="AEM86736.1"/>
    </source>
</evidence>
<dbReference type="HOGENOM" id="CLU_2636684_0_0_11"/>
<gene>
    <name evidence="1" type="ORF">Strvi_7381</name>
</gene>
<reference evidence="1" key="1">
    <citation type="submission" date="2011-08" db="EMBL/GenBank/DDBJ databases">
        <title>Complete sequence of chromosome of Streptomyces violaceusniger Tu 4113.</title>
        <authorList>
            <consortium name="US DOE Joint Genome Institute"/>
            <person name="Lucas S."/>
            <person name="Han J."/>
            <person name="Lapidus A."/>
            <person name="Cheng J.-F."/>
            <person name="Goodwin L."/>
            <person name="Pitluck S."/>
            <person name="Peters L."/>
            <person name="Ivanova N."/>
            <person name="Daligault H."/>
            <person name="Detter J.C."/>
            <person name="Han C."/>
            <person name="Tapia R."/>
            <person name="Land M."/>
            <person name="Hauser L."/>
            <person name="Kyrpides N."/>
            <person name="Ivanova N."/>
            <person name="Pagani I."/>
            <person name="Hagen A."/>
            <person name="Katz L."/>
            <person name="Fiedler H.-P."/>
            <person name="Keasling J."/>
            <person name="Fortman J."/>
            <person name="Woyke T."/>
        </authorList>
    </citation>
    <scope>NUCLEOTIDE SEQUENCE [LARGE SCALE GENOMIC DNA]</scope>
    <source>
        <strain evidence="1">Tu 4113</strain>
    </source>
</reference>
<organism evidence="1 2">
    <name type="scientific">Streptomyces violaceusniger (strain Tu 4113)</name>
    <dbReference type="NCBI Taxonomy" id="653045"/>
    <lineage>
        <taxon>Bacteria</taxon>
        <taxon>Bacillati</taxon>
        <taxon>Actinomycetota</taxon>
        <taxon>Actinomycetes</taxon>
        <taxon>Kitasatosporales</taxon>
        <taxon>Streptomycetaceae</taxon>
        <taxon>Streptomyces</taxon>
        <taxon>Streptomyces violaceusniger group</taxon>
    </lineage>
</organism>
<protein>
    <submittedName>
        <fullName evidence="1">Uncharacterized protein</fullName>
    </submittedName>
</protein>
<dbReference type="AlphaFoldDB" id="G2P6S3"/>
<dbReference type="EMBL" id="CP002994">
    <property type="protein sequence ID" value="AEM86736.1"/>
    <property type="molecule type" value="Genomic_DNA"/>
</dbReference>
<sequence length="77" mass="7997">MLHFRRCAGRHSLSNLSAGPVPLPEGLEVVPASGPVDGEDGVGVGVGGRVGDRVPAYTTVWLRWREVVGYGRGGLGS</sequence>
<dbReference type="Proteomes" id="UP000008703">
    <property type="component" value="Chromosome"/>
</dbReference>
<evidence type="ECO:0000313" key="2">
    <source>
        <dbReference type="Proteomes" id="UP000008703"/>
    </source>
</evidence>
<name>G2P6S3_STRV4</name>
<accession>G2P6S3</accession>
<proteinExistence type="predicted"/>